<feature type="region of interest" description="Disordered" evidence="1">
    <location>
        <begin position="931"/>
        <end position="950"/>
    </location>
</feature>
<protein>
    <submittedName>
        <fullName evidence="3">DNA-binding protein</fullName>
    </submittedName>
</protein>
<evidence type="ECO:0000259" key="2">
    <source>
        <dbReference type="Pfam" id="PF03457"/>
    </source>
</evidence>
<feature type="domain" description="Helicase-associated" evidence="2">
    <location>
        <begin position="817"/>
        <end position="860"/>
    </location>
</feature>
<feature type="domain" description="Helicase-associated" evidence="2">
    <location>
        <begin position="380"/>
        <end position="438"/>
    </location>
</feature>
<dbReference type="GO" id="GO:0003677">
    <property type="term" value="F:DNA binding"/>
    <property type="evidence" value="ECO:0007669"/>
    <property type="project" value="UniProtKB-KW"/>
</dbReference>
<feature type="domain" description="Helicase-associated" evidence="2">
    <location>
        <begin position="668"/>
        <end position="715"/>
    </location>
</feature>
<dbReference type="PANTHER" id="PTHR33418:SF1">
    <property type="entry name" value="HELICASE-ASSOCIATED DOMAIN-CONTAINING PROTEIN"/>
    <property type="match status" value="1"/>
</dbReference>
<dbReference type="Gene3D" id="6.10.140.530">
    <property type="match status" value="1"/>
</dbReference>
<accession>A0A7X6ATT7</accession>
<feature type="compositionally biased region" description="Pro residues" evidence="1">
    <location>
        <begin position="1"/>
        <end position="12"/>
    </location>
</feature>
<dbReference type="InterPro" id="IPR005114">
    <property type="entry name" value="Helicase_assoc"/>
</dbReference>
<dbReference type="Pfam" id="PF03457">
    <property type="entry name" value="HA"/>
    <property type="match status" value="4"/>
</dbReference>
<sequence>MHESPPPQPQPPRTAAARPGPVRLAPLRGETNLSYLDRLADRYRLGVRDLIPALLQVGGGLFKGYRTDGEVYLNAEARARISAFSRVPEKTLQRALPAWTAQEPLSPDGAGAAGRFRFGAVVPDAGEGCRLCTAARTGRTKPARLYLQPHTRICPRHRRWMLGTHWIDGAPVDTEQVDLAGLAEVVAAHRRHLDLMRHRPDAARAFGVAHAVVVSWWAQQWSEEEQWPHRVRQLTPQGADPGWWRLLARDAVTYPETVALTSVLTDERTRQRLLADTGGHLPHTLAHVPGLVGELARVTGRPWLVERIASTSAGPLLLWAQHCVRADADAAVADRLWTLHMAHRPRSIARELTAYRDAAQQPEKAAGGRRLHLGLRHRSDQAFTTGLAHARAYAAVHGHLAAPIHSRFDGFALGRWLSNHRKFPAMPPEHVAALEELDPWWRPPWTVVWQRFYYQARDHTRARGALRPQRGFPATSLGLGEWLYNQCTGYTGLHPAQQRLLADIGLTPEAVRAARPRRKHMATHFQRALAFAEARGTLVNATTDTLQDGLKLGQWLSNQRSKDRAHQHRHGTPSPRALSLSAIAPWWNPPWALEWQRSWHQAHTHAGDGHVLDAAAGFPGTSSALATWLTTQCAQYDTLQPDQQDLIARIGLTADRARGAAARPAERETDFAVGLGYARSYHSAHGTLAAAISTVHDGFELGRWLRRQRQHARTDADRGAPQCAAAEALTAVDPWWCPPWSLAWQRAWQHIHHQVQAGHQLDAMHEFRSFAPAERAWLRRQITRYGGLHSDQQRLLADIGLTEESTRTRPVTPYAETALEHARGYTAAHGSLATPYCAVHDGFPLGSWLARQRLLAHNANTPYAVHRALTTLDPWWNPPWPMRWQRAYHHARTTPISSTTSSWASAQRVAWYRLHPQQRALLIGIGITPKNREPAQRREATRSCPPSPGLAHARAWAEETGNLCVPKSTRHEGFPLGAWLIQQRRKTGQRRLSPATLHALNTIDPWWNPPWPYHWHRTYHQAQTCQRTGQPYPPRITSWIQTQHRDWPRLHPQQQHLLTTIGIHPST</sequence>
<feature type="region of interest" description="Disordered" evidence="1">
    <location>
        <begin position="1"/>
        <end position="24"/>
    </location>
</feature>
<proteinExistence type="predicted"/>
<gene>
    <name evidence="3" type="ORF">SMALB_0012</name>
</gene>
<dbReference type="AlphaFoldDB" id="A0A7X6ATT7"/>
<dbReference type="EMBL" id="JAALLH010000001">
    <property type="protein sequence ID" value="NIY62123.1"/>
    <property type="molecule type" value="Genomic_DNA"/>
</dbReference>
<comment type="caution">
    <text evidence="3">The sequence shown here is derived from an EMBL/GenBank/DDBJ whole genome shotgun (WGS) entry which is preliminary data.</text>
</comment>
<evidence type="ECO:0000313" key="3">
    <source>
        <dbReference type="EMBL" id="NIY62123.1"/>
    </source>
</evidence>
<dbReference type="PANTHER" id="PTHR33418">
    <property type="entry name" value="HELICASE-ASSOCIATED"/>
    <property type="match status" value="1"/>
</dbReference>
<name>A0A7X6ATT7_STRMQ</name>
<organism evidence="3 4">
    <name type="scientific">Streptomyces malaysiensis</name>
    <dbReference type="NCBI Taxonomy" id="92644"/>
    <lineage>
        <taxon>Bacteria</taxon>
        <taxon>Bacillati</taxon>
        <taxon>Actinomycetota</taxon>
        <taxon>Actinomycetes</taxon>
        <taxon>Kitasatosporales</taxon>
        <taxon>Streptomycetaceae</taxon>
        <taxon>Streptomyces</taxon>
        <taxon>Streptomyces violaceusniger group</taxon>
    </lineage>
</organism>
<feature type="domain" description="Helicase-associated" evidence="2">
    <location>
        <begin position="949"/>
        <end position="1004"/>
    </location>
</feature>
<keyword evidence="3" id="KW-0238">DNA-binding</keyword>
<evidence type="ECO:0000313" key="4">
    <source>
        <dbReference type="Proteomes" id="UP000536624"/>
    </source>
</evidence>
<dbReference type="RefSeq" id="WP_167499327.1">
    <property type="nucleotide sequence ID" value="NZ_JAALLH010000001.1"/>
</dbReference>
<feature type="region of interest" description="Disordered" evidence="1">
    <location>
        <begin position="557"/>
        <end position="576"/>
    </location>
</feature>
<feature type="compositionally biased region" description="Basic and acidic residues" evidence="1">
    <location>
        <begin position="931"/>
        <end position="941"/>
    </location>
</feature>
<reference evidence="3 4" key="1">
    <citation type="submission" date="2020-02" db="EMBL/GenBank/DDBJ databases">
        <title>Streptomyces malaysiensis DSM14702 (JHCC583434, PFL_A843) Genome sequencing and assembly.</title>
        <authorList>
            <person name="Samborskyy M."/>
        </authorList>
    </citation>
    <scope>NUCLEOTIDE SEQUENCE [LARGE SCALE GENOMIC DNA]</scope>
    <source>
        <strain evidence="3 4">DSM 14702</strain>
    </source>
</reference>
<evidence type="ECO:0000256" key="1">
    <source>
        <dbReference type="SAM" id="MobiDB-lite"/>
    </source>
</evidence>
<dbReference type="Proteomes" id="UP000536624">
    <property type="component" value="Unassembled WGS sequence"/>
</dbReference>